<proteinExistence type="predicted"/>
<gene>
    <name evidence="1" type="ORF">GOBAR_AA39073</name>
</gene>
<dbReference type="EMBL" id="KZ671221">
    <property type="protein sequence ID" value="PPR81642.1"/>
    <property type="molecule type" value="Genomic_DNA"/>
</dbReference>
<evidence type="ECO:0000313" key="2">
    <source>
        <dbReference type="Proteomes" id="UP000239757"/>
    </source>
</evidence>
<name>A0A2P5VS34_GOSBA</name>
<evidence type="ECO:0000313" key="1">
    <source>
        <dbReference type="EMBL" id="PPR81642.1"/>
    </source>
</evidence>
<accession>A0A2P5VS34</accession>
<sequence>MELVDDDNLETMLFVELADVEPTKNLILLGEEHRAQELCMVVPISYVNSQSTVRRIYIDFNAALETNVVGDNGYNSSDPSDHEVDSDSDLDVDEVMNDIDDEGVNDDENVNTSLTTNQIRRIVIHNNPRAYMSLIDHDTMHVTEFQDYFDIILAHRLAVDFDPEELFVGQKFETTFYKLTPLMPKIGQQQVNQMEAGHVFVKDVRDAMVTNCRRARLMNIEICLRHLGMFRVKKTIDRRLGIPPRSYGVYLQNRRCDCRGFKHFIILVRTLWKLVRMCHSMLNSLSMRCTLSSACCVFGRTSSSSYLTYPHGRCLRLLLSLSQTKGLIDI</sequence>
<dbReference type="AlphaFoldDB" id="A0A2P5VS34"/>
<protein>
    <submittedName>
        <fullName evidence="1">Uncharacterized protein</fullName>
    </submittedName>
</protein>
<reference evidence="1 2" key="1">
    <citation type="submission" date="2015-01" db="EMBL/GenBank/DDBJ databases">
        <title>Genome of allotetraploid Gossypium barbadense reveals genomic plasticity and fiber elongation in cotton evolution.</title>
        <authorList>
            <person name="Chen X."/>
            <person name="Liu X."/>
            <person name="Zhao B."/>
            <person name="Zheng H."/>
            <person name="Hu Y."/>
            <person name="Lu G."/>
            <person name="Yang C."/>
            <person name="Chen J."/>
            <person name="Shan C."/>
            <person name="Zhang L."/>
            <person name="Zhou Y."/>
            <person name="Wang L."/>
            <person name="Guo W."/>
            <person name="Bai Y."/>
            <person name="Ruan J."/>
            <person name="Shangguan X."/>
            <person name="Mao Y."/>
            <person name="Jiang J."/>
            <person name="Zhu Y."/>
            <person name="Lei J."/>
            <person name="Kang H."/>
            <person name="Chen S."/>
            <person name="He X."/>
            <person name="Wang R."/>
            <person name="Wang Y."/>
            <person name="Chen J."/>
            <person name="Wang L."/>
            <person name="Yu S."/>
            <person name="Wang B."/>
            <person name="Wei J."/>
            <person name="Song S."/>
            <person name="Lu X."/>
            <person name="Gao Z."/>
            <person name="Gu W."/>
            <person name="Deng X."/>
            <person name="Ma D."/>
            <person name="Wang S."/>
            <person name="Liang W."/>
            <person name="Fang L."/>
            <person name="Cai C."/>
            <person name="Zhu X."/>
            <person name="Zhou B."/>
            <person name="Zhang Y."/>
            <person name="Chen Z."/>
            <person name="Xu S."/>
            <person name="Zhu R."/>
            <person name="Wang S."/>
            <person name="Zhang T."/>
            <person name="Zhao G."/>
        </authorList>
    </citation>
    <scope>NUCLEOTIDE SEQUENCE [LARGE SCALE GENOMIC DNA]</scope>
    <source>
        <strain evidence="2">cv. Xinhai21</strain>
        <tissue evidence="1">Leaf</tissue>
    </source>
</reference>
<organism evidence="1 2">
    <name type="scientific">Gossypium barbadense</name>
    <name type="common">Sea Island cotton</name>
    <name type="synonym">Hibiscus barbadensis</name>
    <dbReference type="NCBI Taxonomy" id="3634"/>
    <lineage>
        <taxon>Eukaryota</taxon>
        <taxon>Viridiplantae</taxon>
        <taxon>Streptophyta</taxon>
        <taxon>Embryophyta</taxon>
        <taxon>Tracheophyta</taxon>
        <taxon>Spermatophyta</taxon>
        <taxon>Magnoliopsida</taxon>
        <taxon>eudicotyledons</taxon>
        <taxon>Gunneridae</taxon>
        <taxon>Pentapetalae</taxon>
        <taxon>rosids</taxon>
        <taxon>malvids</taxon>
        <taxon>Malvales</taxon>
        <taxon>Malvaceae</taxon>
        <taxon>Malvoideae</taxon>
        <taxon>Gossypium</taxon>
    </lineage>
</organism>
<dbReference type="Proteomes" id="UP000239757">
    <property type="component" value="Unassembled WGS sequence"/>
</dbReference>